<accession>A0A074YVC6</accession>
<proteinExistence type="inferred from homology"/>
<comment type="similarity">
    <text evidence="1">Belongs to the peptidase C13 family.</text>
</comment>
<organism evidence="2 3">
    <name type="scientific">Opisthorchis viverrini</name>
    <name type="common">Southeast Asian liver fluke</name>
    <dbReference type="NCBI Taxonomy" id="6198"/>
    <lineage>
        <taxon>Eukaryota</taxon>
        <taxon>Metazoa</taxon>
        <taxon>Spiralia</taxon>
        <taxon>Lophotrochozoa</taxon>
        <taxon>Platyhelminthes</taxon>
        <taxon>Trematoda</taxon>
        <taxon>Digenea</taxon>
        <taxon>Opisthorchiida</taxon>
        <taxon>Opisthorchiata</taxon>
        <taxon>Opisthorchiidae</taxon>
        <taxon>Opisthorchis</taxon>
    </lineage>
</organism>
<dbReference type="EMBL" id="KL598619">
    <property type="protein sequence ID" value="KER18696.1"/>
    <property type="molecule type" value="Genomic_DNA"/>
</dbReference>
<dbReference type="GO" id="GO:0005773">
    <property type="term" value="C:vacuole"/>
    <property type="evidence" value="ECO:0007669"/>
    <property type="project" value="GOC"/>
</dbReference>
<name>A0A074YVC6_OPIVI</name>
<evidence type="ECO:0000313" key="2">
    <source>
        <dbReference type="EMBL" id="KER18696.1"/>
    </source>
</evidence>
<dbReference type="OrthoDB" id="9973749at2759"/>
<reference evidence="2 3" key="1">
    <citation type="submission" date="2013-11" db="EMBL/GenBank/DDBJ databases">
        <title>Opisthorchis viverrini - life in the bile duct.</title>
        <authorList>
            <person name="Young N.D."/>
            <person name="Nagarajan N."/>
            <person name="Lin S.J."/>
            <person name="Korhonen P.K."/>
            <person name="Jex A.R."/>
            <person name="Hall R.S."/>
            <person name="Safavi-Hemami H."/>
            <person name="Kaewkong W."/>
            <person name="Bertrand D."/>
            <person name="Gao S."/>
            <person name="Seet Q."/>
            <person name="Wongkham S."/>
            <person name="Teh B.T."/>
            <person name="Wongkham C."/>
            <person name="Intapan P.M."/>
            <person name="Maleewong W."/>
            <person name="Yang X."/>
            <person name="Hu M."/>
            <person name="Wang Z."/>
            <person name="Hofmann A."/>
            <person name="Sternberg P.W."/>
            <person name="Tan P."/>
            <person name="Wang J."/>
            <person name="Gasser R.B."/>
        </authorList>
    </citation>
    <scope>NUCLEOTIDE SEQUENCE [LARGE SCALE GENOMIC DNA]</scope>
</reference>
<evidence type="ECO:0000313" key="3">
    <source>
        <dbReference type="Proteomes" id="UP000054324"/>
    </source>
</evidence>
<sequence>MDYRTHSACLLWPPYPTLPVIINSRVICVLIQADVFHAYQLVRKNNVPAKNIITFAYDDIASNPKNPFKGKVFHDYEHRDVYNGVEIDYRGK</sequence>
<dbReference type="GO" id="GO:0004197">
    <property type="term" value="F:cysteine-type endopeptidase activity"/>
    <property type="evidence" value="ECO:0007669"/>
    <property type="project" value="TreeGrafter"/>
</dbReference>
<dbReference type="GeneID" id="20330049"/>
<dbReference type="CTD" id="20330049"/>
<dbReference type="Proteomes" id="UP000054324">
    <property type="component" value="Unassembled WGS sequence"/>
</dbReference>
<dbReference type="PRINTS" id="PR00776">
    <property type="entry name" value="HEMOGLOBNASE"/>
</dbReference>
<protein>
    <submittedName>
        <fullName evidence="2">Uncharacterized protein</fullName>
    </submittedName>
</protein>
<dbReference type="PANTHER" id="PTHR12000:SF42">
    <property type="entry name" value="LEGUMAIN"/>
    <property type="match status" value="1"/>
</dbReference>
<dbReference type="InterPro" id="IPR001096">
    <property type="entry name" value="Peptidase_C13"/>
</dbReference>
<dbReference type="GO" id="GO:0051603">
    <property type="term" value="P:proteolysis involved in protein catabolic process"/>
    <property type="evidence" value="ECO:0007669"/>
    <property type="project" value="TreeGrafter"/>
</dbReference>
<dbReference type="Gene3D" id="3.40.50.1460">
    <property type="match status" value="1"/>
</dbReference>
<dbReference type="RefSeq" id="XP_009177557.1">
    <property type="nucleotide sequence ID" value="XM_009179293.1"/>
</dbReference>
<dbReference type="GO" id="GO:0006624">
    <property type="term" value="P:vacuolar protein processing"/>
    <property type="evidence" value="ECO:0007669"/>
    <property type="project" value="TreeGrafter"/>
</dbReference>
<gene>
    <name evidence="2" type="ORF">T265_15884</name>
</gene>
<feature type="non-terminal residue" evidence="2">
    <location>
        <position position="92"/>
    </location>
</feature>
<dbReference type="Pfam" id="PF01650">
    <property type="entry name" value="Peptidase_C13"/>
    <property type="match status" value="1"/>
</dbReference>
<dbReference type="KEGG" id="ovi:T265_15884"/>
<evidence type="ECO:0000256" key="1">
    <source>
        <dbReference type="ARBA" id="ARBA00009941"/>
    </source>
</evidence>
<keyword evidence="3" id="KW-1185">Reference proteome</keyword>
<dbReference type="PANTHER" id="PTHR12000">
    <property type="entry name" value="HEMOGLOBINASE FAMILY MEMBER"/>
    <property type="match status" value="1"/>
</dbReference>
<dbReference type="AlphaFoldDB" id="A0A074YVC6"/>